<feature type="compositionally biased region" description="Polar residues" evidence="1">
    <location>
        <begin position="1"/>
        <end position="18"/>
    </location>
</feature>
<proteinExistence type="predicted"/>
<dbReference type="EMBL" id="MSDF01000052">
    <property type="protein sequence ID" value="OPA86179.1"/>
    <property type="molecule type" value="Genomic_DNA"/>
</dbReference>
<evidence type="ECO:0000313" key="3">
    <source>
        <dbReference type="Proteomes" id="UP000190965"/>
    </source>
</evidence>
<protein>
    <submittedName>
        <fullName evidence="2">Uncharacterized protein</fullName>
    </submittedName>
</protein>
<accession>A0A1T2Y289</accession>
<dbReference type="OrthoDB" id="6740126at2"/>
<evidence type="ECO:0000313" key="2">
    <source>
        <dbReference type="EMBL" id="OPA86179.1"/>
    </source>
</evidence>
<feature type="compositionally biased region" description="Low complexity" evidence="1">
    <location>
        <begin position="20"/>
        <end position="45"/>
    </location>
</feature>
<comment type="caution">
    <text evidence="2">The sequence shown here is derived from an EMBL/GenBank/DDBJ whole genome shotgun (WGS) entry which is preliminary data.</text>
</comment>
<organism evidence="2 3">
    <name type="scientific">Pseudomonas fluorescens</name>
    <dbReference type="NCBI Taxonomy" id="294"/>
    <lineage>
        <taxon>Bacteria</taxon>
        <taxon>Pseudomonadati</taxon>
        <taxon>Pseudomonadota</taxon>
        <taxon>Gammaproteobacteria</taxon>
        <taxon>Pseudomonadales</taxon>
        <taxon>Pseudomonadaceae</taxon>
        <taxon>Pseudomonas</taxon>
    </lineage>
</organism>
<dbReference type="RefSeq" id="WP_078742550.1">
    <property type="nucleotide sequence ID" value="NZ_MSDF01000052.1"/>
</dbReference>
<sequence>MSITNTARQTINTPQYSGSAAAATTQDATNTVTPSSSQSAVSPVQAPTVSHLQKLLADQGNLRTLASKLRGVDTRSYGKPVNPAQVAFGLNTNTLTPQQHSSYASLRTTPQTLGTVITDLGFKLPTNVDEVAALALELELKALPHPLGNLAGALSWPVPMSNADLEKMQAFLHSDESGIKGQAGYLFRGSSFAASELRNPAQALQKMLDNPRTLALGQALQKHMQGVSSDASAYDYVLALIQHQFDPESSASPERNKIAGFDLLQPENLGLSPYQVVQKLSNHLIAKNRSGPVIANFVNYLVLARSAPQFLIKDIPDNVTIGSLAWANLSIAAATVEAERPGAVANMSFAQVMSYSKTTEGQSHADASAQRNALVDWAVANGVVEKSTDDTYNPAQLETIRKSFNQQTTERLSASQALDKAIPTRKELALEKLKERFGDLGALFEEKLLGTDQYRGEPGEVGLGGMHSLLDIAMMDLPNSRPFTSSDPRIPLEKLNNNRTFGVTKAFDEQFASTIEDKKAAVNTTVRHLISQLPLEDRKNFEYGKVRFFKEGSHKLGTGFWGTTPGPKQPQLLASIERNGETYAYEINFNDGTIKPIKTQRAKTQQHSRGAWVDKTEAFKPDGSAASLEREFPSTQSAINSFSSTRSRDIANVFVAHLELDAPEIKEQARGQTTLDKLNGGPKPLGEFLLNLIPFRSAIVNFQKGNYGDAVFDLTLDVFGFLTAGVATAGKLIKIGSAALSTSAKVLKGAKVIGVSTIGVLNPVSGLGDLAFAGGSLLGKGLGQLVSKGREVVNSLKGASGSYDLLKAASKDHGLLATGTYKYGEHAIEGGAVFRDGKWYGYDSVGKRPFGPELKSFTPNVVAFEGEVRTFTDTWLGRMIGSVLAPAAPNPNFRRDFQLAMQNAQSADRAAFIRGQNTAKPPAIYGYSAAMTQDDLKRLAVAEVRTPEELGSLVRRISELDVLPERLKMARETAQIVDLDAYQRGYNTGKPDAINGFSENLTKYQLAELAVVRGRTPEELGQLVRYIENRRINISLENYRVFSKEVTAAGGEAISLPQGFYLSQVALLSQGECAALSAAFASAVITGQEKVLMKNLFTAMVPTLGPSQIAELRKVDPAKALLEENRATKVNEFRKQLNQFQGILEKDFHHSTQSRQLTHTAIMTELTTAKSSTTRLIEAPGHGITAGVVFQSVDTIKDGQVIKTVEREWFYFDPNFGLATFPNEAAMKAGLESTLNSGRTKHLLPDFGVTPGVPEYKVSTFQNVELTNITKPVGDISDLFTTVL</sequence>
<evidence type="ECO:0000256" key="1">
    <source>
        <dbReference type="SAM" id="MobiDB-lite"/>
    </source>
</evidence>
<dbReference type="CDD" id="cd20495">
    <property type="entry name" value="C58_PaToxP-like"/>
    <property type="match status" value="1"/>
</dbReference>
<name>A0A1T2Y289_PSEFL</name>
<reference evidence="2 3" key="1">
    <citation type="submission" date="2016-12" db="EMBL/GenBank/DDBJ databases">
        <title>Draft genome sequences of seven strains of Pseudomonas fluorescens that produce 4-formylaminooxyvinylglycine.</title>
        <authorList>
            <person name="Okrent R.A."/>
            <person name="Manning V.A."/>
            <person name="Trippe K.M."/>
        </authorList>
    </citation>
    <scope>NUCLEOTIDE SEQUENCE [LARGE SCALE GENOMIC DNA]</scope>
    <source>
        <strain evidence="2 3">P5A</strain>
    </source>
</reference>
<feature type="region of interest" description="Disordered" evidence="1">
    <location>
        <begin position="1"/>
        <end position="45"/>
    </location>
</feature>
<dbReference type="Proteomes" id="UP000190965">
    <property type="component" value="Unassembled WGS sequence"/>
</dbReference>
<gene>
    <name evidence="2" type="ORF">BFW87_25875</name>
</gene>